<dbReference type="Proteomes" id="UP000247696">
    <property type="component" value="Chromosome"/>
</dbReference>
<organism evidence="2 3">
    <name type="scientific">Corynebacterium provencense</name>
    <dbReference type="NCBI Taxonomy" id="1737425"/>
    <lineage>
        <taxon>Bacteria</taxon>
        <taxon>Bacillati</taxon>
        <taxon>Actinomycetota</taxon>
        <taxon>Actinomycetes</taxon>
        <taxon>Mycobacteriales</taxon>
        <taxon>Corynebacteriaceae</taxon>
        <taxon>Corynebacterium</taxon>
    </lineage>
</organism>
<dbReference type="Gene3D" id="3.40.50.300">
    <property type="entry name" value="P-loop containing nucleotide triphosphate hydrolases"/>
    <property type="match status" value="1"/>
</dbReference>
<protein>
    <recommendedName>
        <fullName evidence="1">Orc1-like AAA ATPase domain-containing protein</fullName>
    </recommendedName>
</protein>
<dbReference type="InterPro" id="IPR041664">
    <property type="entry name" value="AAA_16"/>
</dbReference>
<dbReference type="STRING" id="1737425.GCA_900049755_02548"/>
<evidence type="ECO:0000313" key="3">
    <source>
        <dbReference type="Proteomes" id="UP000247696"/>
    </source>
</evidence>
<dbReference type="AlphaFoldDB" id="A0A2Z3YWJ2"/>
<feature type="domain" description="Orc1-like AAA ATPase" evidence="1">
    <location>
        <begin position="50"/>
        <end position="218"/>
    </location>
</feature>
<evidence type="ECO:0000259" key="1">
    <source>
        <dbReference type="Pfam" id="PF13191"/>
    </source>
</evidence>
<reference evidence="3" key="1">
    <citation type="submission" date="2017-11" db="EMBL/GenBank/DDBJ databases">
        <title>Otitis media/interna in a cat caused by the recently described species Corynebacterium provencense.</title>
        <authorList>
            <person name="Kittl S."/>
            <person name="Brodard I."/>
            <person name="Rychener L."/>
            <person name="Jores J."/>
            <person name="Roosje P."/>
            <person name="Gobeli Brawand S."/>
        </authorList>
    </citation>
    <scope>NUCLEOTIDE SEQUENCE [LARGE SCALE GENOMIC DNA]</scope>
    <source>
        <strain evidence="3">17KM38</strain>
    </source>
</reference>
<dbReference type="EMBL" id="CP024988">
    <property type="protein sequence ID" value="AWT26407.1"/>
    <property type="molecule type" value="Genomic_DNA"/>
</dbReference>
<proteinExistence type="predicted"/>
<dbReference type="Pfam" id="PF13191">
    <property type="entry name" value="AAA_16"/>
    <property type="match status" value="1"/>
</dbReference>
<dbReference type="KEGG" id="cpre:Csp1_16230"/>
<accession>A0A2Z3YWJ2</accession>
<name>A0A2Z3YWJ2_9CORY</name>
<evidence type="ECO:0000313" key="2">
    <source>
        <dbReference type="EMBL" id="AWT26407.1"/>
    </source>
</evidence>
<gene>
    <name evidence="2" type="ORF">Csp1_16230</name>
</gene>
<keyword evidence="3" id="KW-1185">Reference proteome</keyword>
<sequence>MSCYTVLYVAFFAIRVRICYTRYTSHMDTGHPARQPNPYRPGFNQAPLVFAGRTDVLDAANEALEVAAFDGRTPRPLILVGPRGVGKTVTLGEISRAAAEQHSWPTVHVEAKRSDLVGELTTRLRAARALFDGTTPGGPGTGRRTRLTGARIQASVLGIGGGVEVSRGEDSSPQSLGDTLRSTMTAAAARGSGLLVTLDELQNSTPAEMHELGGVLQETVPENWPLVFAVAALPSLRGKRGSQLPTYLERAEWHPLESLPVHDAREALTGPAGQSGRPMDPDAADLLLTRTGGYPYAIQVAGHFAWRASHGSDRITAGHAGDALPRITADLEQLFLGRWEDASGREREYLTALAAVQSTVREPNGGQVAQAMGEETRKVSYLRDRLIKKGTIYRSGAGGLHFITPGMGTWVRRHTTG</sequence>
<dbReference type="SUPFAM" id="SSF52540">
    <property type="entry name" value="P-loop containing nucleoside triphosphate hydrolases"/>
    <property type="match status" value="1"/>
</dbReference>
<dbReference type="InterPro" id="IPR027417">
    <property type="entry name" value="P-loop_NTPase"/>
</dbReference>